<evidence type="ECO:0000313" key="2">
    <source>
        <dbReference type="EMBL" id="RPA82543.1"/>
    </source>
</evidence>
<sequence>MSAYHVPSTSIFRFGTRVRLYLAASQPFLNFLLTTAVYTCSEYGSIVWTINLTVIKKQHHNICNNATTYLTSRTYKVPLISPPKLTSSVIPHSNPYLHLHTKPRVNFPKQQLVFNMKLAFLLFTLLPLAPAAPTPATAASDAILELTVANGMDNTHLSEPHSKAHSKRFFSSLMPLIELISKRVNRPVVTCGSTGMSPCGTSPADIPTKPDTDKEEQPVLEIEKRQPQRPGEGLNRRDPQRAVEVPGYKWNGRPADVDVKTPKSQEKHSAALESRNPQRPSNGKDWGYHWGRISTPAGRPEDASATLEARDPQRRGEGLNRRSPQQRGGAFNRRNAQRPGEGLNRRSPQNRGGSYNRRDAQRAGEGLNRRSPQQRGGALNRREPQKPEQDLN</sequence>
<gene>
    <name evidence="2" type="ORF">BJ508DRAFT_85670</name>
</gene>
<keyword evidence="3" id="KW-1185">Reference proteome</keyword>
<feature type="compositionally biased region" description="Basic and acidic residues" evidence="1">
    <location>
        <begin position="255"/>
        <end position="270"/>
    </location>
</feature>
<organism evidence="2 3">
    <name type="scientific">Ascobolus immersus RN42</name>
    <dbReference type="NCBI Taxonomy" id="1160509"/>
    <lineage>
        <taxon>Eukaryota</taxon>
        <taxon>Fungi</taxon>
        <taxon>Dikarya</taxon>
        <taxon>Ascomycota</taxon>
        <taxon>Pezizomycotina</taxon>
        <taxon>Pezizomycetes</taxon>
        <taxon>Pezizales</taxon>
        <taxon>Ascobolaceae</taxon>
        <taxon>Ascobolus</taxon>
    </lineage>
</organism>
<feature type="compositionally biased region" description="Basic and acidic residues" evidence="1">
    <location>
        <begin position="308"/>
        <end position="320"/>
    </location>
</feature>
<feature type="compositionally biased region" description="Basic and acidic residues" evidence="1">
    <location>
        <begin position="380"/>
        <end position="392"/>
    </location>
</feature>
<proteinExistence type="predicted"/>
<feature type="compositionally biased region" description="Basic and acidic residues" evidence="1">
    <location>
        <begin position="208"/>
        <end position="226"/>
    </location>
</feature>
<dbReference type="Proteomes" id="UP000275078">
    <property type="component" value="Unassembled WGS sequence"/>
</dbReference>
<evidence type="ECO:0000313" key="3">
    <source>
        <dbReference type="Proteomes" id="UP000275078"/>
    </source>
</evidence>
<accession>A0A3N4I8Y6</accession>
<dbReference type="EMBL" id="ML119670">
    <property type="protein sequence ID" value="RPA82543.1"/>
    <property type="molecule type" value="Genomic_DNA"/>
</dbReference>
<feature type="region of interest" description="Disordered" evidence="1">
    <location>
        <begin position="192"/>
        <end position="392"/>
    </location>
</feature>
<name>A0A3N4I8Y6_ASCIM</name>
<reference evidence="2 3" key="1">
    <citation type="journal article" date="2018" name="Nat. Ecol. Evol.">
        <title>Pezizomycetes genomes reveal the molecular basis of ectomycorrhizal truffle lifestyle.</title>
        <authorList>
            <person name="Murat C."/>
            <person name="Payen T."/>
            <person name="Noel B."/>
            <person name="Kuo A."/>
            <person name="Morin E."/>
            <person name="Chen J."/>
            <person name="Kohler A."/>
            <person name="Krizsan K."/>
            <person name="Balestrini R."/>
            <person name="Da Silva C."/>
            <person name="Montanini B."/>
            <person name="Hainaut M."/>
            <person name="Levati E."/>
            <person name="Barry K.W."/>
            <person name="Belfiori B."/>
            <person name="Cichocki N."/>
            <person name="Clum A."/>
            <person name="Dockter R.B."/>
            <person name="Fauchery L."/>
            <person name="Guy J."/>
            <person name="Iotti M."/>
            <person name="Le Tacon F."/>
            <person name="Lindquist E.A."/>
            <person name="Lipzen A."/>
            <person name="Malagnac F."/>
            <person name="Mello A."/>
            <person name="Molinier V."/>
            <person name="Miyauchi S."/>
            <person name="Poulain J."/>
            <person name="Riccioni C."/>
            <person name="Rubini A."/>
            <person name="Sitrit Y."/>
            <person name="Splivallo R."/>
            <person name="Traeger S."/>
            <person name="Wang M."/>
            <person name="Zifcakova L."/>
            <person name="Wipf D."/>
            <person name="Zambonelli A."/>
            <person name="Paolocci F."/>
            <person name="Nowrousian M."/>
            <person name="Ottonello S."/>
            <person name="Baldrian P."/>
            <person name="Spatafora J.W."/>
            <person name="Henrissat B."/>
            <person name="Nagy L.G."/>
            <person name="Aury J.M."/>
            <person name="Wincker P."/>
            <person name="Grigoriev I.V."/>
            <person name="Bonfante P."/>
            <person name="Martin F.M."/>
        </authorList>
    </citation>
    <scope>NUCLEOTIDE SEQUENCE [LARGE SCALE GENOMIC DNA]</scope>
    <source>
        <strain evidence="2 3">RN42</strain>
    </source>
</reference>
<evidence type="ECO:0000256" key="1">
    <source>
        <dbReference type="SAM" id="MobiDB-lite"/>
    </source>
</evidence>
<dbReference type="AlphaFoldDB" id="A0A3N4I8Y6"/>
<protein>
    <submittedName>
        <fullName evidence="2">Uncharacterized protein</fullName>
    </submittedName>
</protein>